<gene>
    <name evidence="11" type="ORF">MNOR_LOCUS28569</name>
</gene>
<dbReference type="Proteomes" id="UP001497623">
    <property type="component" value="Unassembled WGS sequence"/>
</dbReference>
<evidence type="ECO:0000256" key="7">
    <source>
        <dbReference type="ARBA" id="ARBA00031239"/>
    </source>
</evidence>
<feature type="non-terminal residue" evidence="11">
    <location>
        <position position="1"/>
    </location>
</feature>
<sequence>SSSSLASSASNQSIASSNRQPVTENTLLECEICFVRFDYHVHRPRSLPCGHSLCSLCITDTLKAIQDTENVCLLCPFCRTSCGPHKTRVGQFPETFFILRMLEVEAEKSKKGAKKENEEDEVKKREMEEKKKEQEKKEEDKRKEENRKKQEEEYLRFQKQMIGIDSTVSGIMSCKEHLESLEDLHKEQLSMEQQLKMQRKKMLEEVSKIEAEIKELSEQMLNTEVWVATGKNLLNKFDIIQEDLKKEDNENNIESCYDAAESCCLVTQRWTEESLPEIDKMNLFIEQKQTSTSSSNGSVKLSAATSCAHSNQGASAKFVYTEGTDITCISGENIILKTKHHDITKMKEYLSMSFEELRVQYYQSHPCKICNRIGFYFSKNCSTCCNEHVGATSVGFQNMESKEVVELTDALGELNRISEVYSDEGSNSSLSASGIHQSISSPRKILK</sequence>
<evidence type="ECO:0000256" key="8">
    <source>
        <dbReference type="PROSITE-ProRule" id="PRU00175"/>
    </source>
</evidence>
<evidence type="ECO:0000256" key="4">
    <source>
        <dbReference type="ARBA" id="ARBA00022771"/>
    </source>
</evidence>
<feature type="non-terminal residue" evidence="11">
    <location>
        <position position="447"/>
    </location>
</feature>
<comment type="subunit">
    <text evidence="1">Interacts with ATP6V0C.</text>
</comment>
<comment type="caution">
    <text evidence="11">The sequence shown here is derived from an EMBL/GenBank/DDBJ whole genome shotgun (WGS) entry which is preliminary data.</text>
</comment>
<dbReference type="InterPro" id="IPR027370">
    <property type="entry name" value="Znf-RING_euk"/>
</dbReference>
<evidence type="ECO:0000313" key="11">
    <source>
        <dbReference type="EMBL" id="CAL4140101.1"/>
    </source>
</evidence>
<dbReference type="Pfam" id="PF13445">
    <property type="entry name" value="zf-RING_UBOX"/>
    <property type="match status" value="1"/>
</dbReference>
<dbReference type="Gene3D" id="3.30.40.10">
    <property type="entry name" value="Zinc/RING finger domain, C3HC4 (zinc finger)"/>
    <property type="match status" value="1"/>
</dbReference>
<proteinExistence type="predicted"/>
<dbReference type="PROSITE" id="PS50089">
    <property type="entry name" value="ZF_RING_2"/>
    <property type="match status" value="1"/>
</dbReference>
<organism evidence="11 12">
    <name type="scientific">Meganyctiphanes norvegica</name>
    <name type="common">Northern krill</name>
    <name type="synonym">Thysanopoda norvegica</name>
    <dbReference type="NCBI Taxonomy" id="48144"/>
    <lineage>
        <taxon>Eukaryota</taxon>
        <taxon>Metazoa</taxon>
        <taxon>Ecdysozoa</taxon>
        <taxon>Arthropoda</taxon>
        <taxon>Crustacea</taxon>
        <taxon>Multicrustacea</taxon>
        <taxon>Malacostraca</taxon>
        <taxon>Eumalacostraca</taxon>
        <taxon>Eucarida</taxon>
        <taxon>Euphausiacea</taxon>
        <taxon>Euphausiidae</taxon>
        <taxon>Meganyctiphanes</taxon>
    </lineage>
</organism>
<dbReference type="AlphaFoldDB" id="A0AAV2RRM5"/>
<dbReference type="InterPro" id="IPR017907">
    <property type="entry name" value="Znf_RING_CS"/>
</dbReference>
<name>A0AAV2RRM5_MEGNR</name>
<dbReference type="EMBL" id="CAXKWB010031725">
    <property type="protein sequence ID" value="CAL4140101.1"/>
    <property type="molecule type" value="Genomic_DNA"/>
</dbReference>
<dbReference type="Gene3D" id="1.10.10.2360">
    <property type="match status" value="1"/>
</dbReference>
<keyword evidence="12" id="KW-1185">Reference proteome</keyword>
<evidence type="ECO:0000256" key="6">
    <source>
        <dbReference type="ARBA" id="ARBA00030086"/>
    </source>
</evidence>
<evidence type="ECO:0000256" key="2">
    <source>
        <dbReference type="ARBA" id="ARBA00014050"/>
    </source>
</evidence>
<evidence type="ECO:0000256" key="3">
    <source>
        <dbReference type="ARBA" id="ARBA00022723"/>
    </source>
</evidence>
<keyword evidence="5" id="KW-0862">Zinc</keyword>
<dbReference type="PANTHER" id="PTHR46675">
    <property type="entry name" value="E3 UBIQUITIN-PROTEIN LIGASE RNF182"/>
    <property type="match status" value="1"/>
</dbReference>
<feature type="region of interest" description="Disordered" evidence="9">
    <location>
        <begin position="108"/>
        <end position="150"/>
    </location>
</feature>
<dbReference type="SMART" id="SM00184">
    <property type="entry name" value="RING"/>
    <property type="match status" value="1"/>
</dbReference>
<keyword evidence="4 8" id="KW-0863">Zinc-finger</keyword>
<dbReference type="SUPFAM" id="SSF57850">
    <property type="entry name" value="RING/U-box"/>
    <property type="match status" value="1"/>
</dbReference>
<dbReference type="GO" id="GO:0008270">
    <property type="term" value="F:zinc ion binding"/>
    <property type="evidence" value="ECO:0007669"/>
    <property type="project" value="UniProtKB-KW"/>
</dbReference>
<dbReference type="InterPro" id="IPR042285">
    <property type="entry name" value="RNF182"/>
</dbReference>
<dbReference type="InterPro" id="IPR001841">
    <property type="entry name" value="Znf_RING"/>
</dbReference>
<feature type="region of interest" description="Disordered" evidence="9">
    <location>
        <begin position="423"/>
        <end position="447"/>
    </location>
</feature>
<feature type="compositionally biased region" description="Polar residues" evidence="9">
    <location>
        <begin position="424"/>
        <end position="441"/>
    </location>
</feature>
<dbReference type="PROSITE" id="PS00518">
    <property type="entry name" value="ZF_RING_1"/>
    <property type="match status" value="1"/>
</dbReference>
<evidence type="ECO:0000313" key="12">
    <source>
        <dbReference type="Proteomes" id="UP001497623"/>
    </source>
</evidence>
<evidence type="ECO:0000259" key="10">
    <source>
        <dbReference type="PROSITE" id="PS50089"/>
    </source>
</evidence>
<reference evidence="11 12" key="1">
    <citation type="submission" date="2024-05" db="EMBL/GenBank/DDBJ databases">
        <authorList>
            <person name="Wallberg A."/>
        </authorList>
    </citation>
    <scope>NUCLEOTIDE SEQUENCE [LARGE SCALE GENOMIC DNA]</scope>
</reference>
<feature type="domain" description="RING-type" evidence="10">
    <location>
        <begin position="30"/>
        <end position="79"/>
    </location>
</feature>
<protein>
    <recommendedName>
        <fullName evidence="2">E3 ubiquitin-protein ligase RNF182</fullName>
    </recommendedName>
    <alternativeName>
        <fullName evidence="7">RING finger protein 182</fullName>
    </alternativeName>
    <alternativeName>
        <fullName evidence="6">RING-type E3 ubiquitin transferase RNF182</fullName>
    </alternativeName>
</protein>
<dbReference type="Pfam" id="PF21240">
    <property type="entry name" value="Nup98_GLEBS"/>
    <property type="match status" value="1"/>
</dbReference>
<evidence type="ECO:0000256" key="5">
    <source>
        <dbReference type="ARBA" id="ARBA00022833"/>
    </source>
</evidence>
<keyword evidence="3" id="KW-0479">Metal-binding</keyword>
<evidence type="ECO:0000256" key="1">
    <source>
        <dbReference type="ARBA" id="ARBA00011482"/>
    </source>
</evidence>
<dbReference type="InterPro" id="IPR013083">
    <property type="entry name" value="Znf_RING/FYVE/PHD"/>
</dbReference>
<evidence type="ECO:0000256" key="9">
    <source>
        <dbReference type="SAM" id="MobiDB-lite"/>
    </source>
</evidence>
<dbReference type="PANTHER" id="PTHR46675:SF4">
    <property type="entry name" value="E3 UBIQUITIN-PROTEIN LIGASE RNF182"/>
    <property type="match status" value="1"/>
</dbReference>
<accession>A0AAV2RRM5</accession>